<keyword evidence="2" id="KW-1185">Reference proteome</keyword>
<proteinExistence type="predicted"/>
<evidence type="ECO:0000313" key="1">
    <source>
        <dbReference type="EMBL" id="KOX77314.1"/>
    </source>
</evidence>
<protein>
    <submittedName>
        <fullName evidence="1">Uncharacterized protein</fullName>
    </submittedName>
</protein>
<dbReference type="Proteomes" id="UP000053105">
    <property type="component" value="Unassembled WGS sequence"/>
</dbReference>
<dbReference type="AlphaFoldDB" id="A0A0N0BIE2"/>
<name>A0A0N0BIE2_9HYME</name>
<accession>A0A0N0BIE2</accession>
<reference evidence="1 2" key="1">
    <citation type="submission" date="2015-07" db="EMBL/GenBank/DDBJ databases">
        <title>The genome of Melipona quadrifasciata.</title>
        <authorList>
            <person name="Pan H."/>
            <person name="Kapheim K."/>
        </authorList>
    </citation>
    <scope>NUCLEOTIDE SEQUENCE [LARGE SCALE GENOMIC DNA]</scope>
    <source>
        <strain evidence="1">0111107301</strain>
        <tissue evidence="1">Whole body</tissue>
    </source>
</reference>
<gene>
    <name evidence="1" type="ORF">WN51_09636</name>
</gene>
<dbReference type="EMBL" id="KQ435732">
    <property type="protein sequence ID" value="KOX77314.1"/>
    <property type="molecule type" value="Genomic_DNA"/>
</dbReference>
<sequence>MAKKWSSFPNQKSCFFSETNRTGVQVVQFFLLCFLQNATNFFRKMPKHFAVHDKMMRQVAAVFYDMSLLKISSSLFWTCVRAKCGSFVSFD</sequence>
<organism evidence="1 2">
    <name type="scientific">Melipona quadrifasciata</name>
    <dbReference type="NCBI Taxonomy" id="166423"/>
    <lineage>
        <taxon>Eukaryota</taxon>
        <taxon>Metazoa</taxon>
        <taxon>Ecdysozoa</taxon>
        <taxon>Arthropoda</taxon>
        <taxon>Hexapoda</taxon>
        <taxon>Insecta</taxon>
        <taxon>Pterygota</taxon>
        <taxon>Neoptera</taxon>
        <taxon>Endopterygota</taxon>
        <taxon>Hymenoptera</taxon>
        <taxon>Apocrita</taxon>
        <taxon>Aculeata</taxon>
        <taxon>Apoidea</taxon>
        <taxon>Anthophila</taxon>
        <taxon>Apidae</taxon>
        <taxon>Melipona</taxon>
    </lineage>
</organism>
<evidence type="ECO:0000313" key="2">
    <source>
        <dbReference type="Proteomes" id="UP000053105"/>
    </source>
</evidence>